<keyword evidence="1" id="KW-0805">Transcription regulation</keyword>
<evidence type="ECO:0000256" key="1">
    <source>
        <dbReference type="ARBA" id="ARBA00023015"/>
    </source>
</evidence>
<dbReference type="PANTHER" id="PTHR30136">
    <property type="entry name" value="HELIX-TURN-HELIX TRANSCRIPTIONAL REGULATOR, ICLR FAMILY"/>
    <property type="match status" value="1"/>
</dbReference>
<dbReference type="PROSITE" id="PS51077">
    <property type="entry name" value="HTH_ICLR"/>
    <property type="match status" value="1"/>
</dbReference>
<dbReference type="EMBL" id="CP062941">
    <property type="protein sequence ID" value="QOL48932.1"/>
    <property type="molecule type" value="Genomic_DNA"/>
</dbReference>
<keyword evidence="3" id="KW-0804">Transcription</keyword>
<dbReference type="KEGG" id="mlir:LPB04_18580"/>
<reference evidence="6 7" key="1">
    <citation type="submission" date="2020-10" db="EMBL/GenBank/DDBJ databases">
        <title>Genome sequencing of Massilia sp. LPB0304.</title>
        <authorList>
            <person name="Kim J."/>
        </authorList>
    </citation>
    <scope>NUCLEOTIDE SEQUENCE [LARGE SCALE GENOMIC DNA]</scope>
    <source>
        <strain evidence="6 7">LPB0304</strain>
    </source>
</reference>
<keyword evidence="2" id="KW-0238">DNA-binding</keyword>
<dbReference type="RefSeq" id="WP_193685975.1">
    <property type="nucleotide sequence ID" value="NZ_CP062941.1"/>
</dbReference>
<dbReference type="SUPFAM" id="SSF46785">
    <property type="entry name" value="Winged helix' DNA-binding domain"/>
    <property type="match status" value="1"/>
</dbReference>
<evidence type="ECO:0000313" key="6">
    <source>
        <dbReference type="EMBL" id="QOL48932.1"/>
    </source>
</evidence>
<evidence type="ECO:0000256" key="2">
    <source>
        <dbReference type="ARBA" id="ARBA00023125"/>
    </source>
</evidence>
<dbReference type="Gene3D" id="3.30.450.40">
    <property type="match status" value="1"/>
</dbReference>
<dbReference type="Gene3D" id="1.10.10.10">
    <property type="entry name" value="Winged helix-like DNA-binding domain superfamily/Winged helix DNA-binding domain"/>
    <property type="match status" value="1"/>
</dbReference>
<name>A0A7L9U3T7_9BURK</name>
<dbReference type="AlphaFoldDB" id="A0A7L9U3T7"/>
<evidence type="ECO:0000313" key="7">
    <source>
        <dbReference type="Proteomes" id="UP000593875"/>
    </source>
</evidence>
<dbReference type="SMART" id="SM00346">
    <property type="entry name" value="HTH_ICLR"/>
    <property type="match status" value="1"/>
</dbReference>
<accession>A0A7L9U3T7</accession>
<organism evidence="6 7">
    <name type="scientific">Massilia litorea</name>
    <dbReference type="NCBI Taxonomy" id="2769491"/>
    <lineage>
        <taxon>Bacteria</taxon>
        <taxon>Pseudomonadati</taxon>
        <taxon>Pseudomonadota</taxon>
        <taxon>Betaproteobacteria</taxon>
        <taxon>Burkholderiales</taxon>
        <taxon>Oxalobacteraceae</taxon>
        <taxon>Telluria group</taxon>
        <taxon>Massilia</taxon>
    </lineage>
</organism>
<dbReference type="GO" id="GO:0045892">
    <property type="term" value="P:negative regulation of DNA-templated transcription"/>
    <property type="evidence" value="ECO:0007669"/>
    <property type="project" value="TreeGrafter"/>
</dbReference>
<proteinExistence type="predicted"/>
<feature type="domain" description="IclR-ED" evidence="5">
    <location>
        <begin position="116"/>
        <end position="300"/>
    </location>
</feature>
<dbReference type="InterPro" id="IPR014757">
    <property type="entry name" value="Tscrpt_reg_IclR_C"/>
</dbReference>
<dbReference type="Pfam" id="PF09339">
    <property type="entry name" value="HTH_IclR"/>
    <property type="match status" value="1"/>
</dbReference>
<dbReference type="PROSITE" id="PS51078">
    <property type="entry name" value="ICLR_ED"/>
    <property type="match status" value="1"/>
</dbReference>
<dbReference type="InterPro" id="IPR029016">
    <property type="entry name" value="GAF-like_dom_sf"/>
</dbReference>
<dbReference type="GO" id="GO:0003700">
    <property type="term" value="F:DNA-binding transcription factor activity"/>
    <property type="evidence" value="ECO:0007669"/>
    <property type="project" value="TreeGrafter"/>
</dbReference>
<protein>
    <submittedName>
        <fullName evidence="6">Helix-turn-helix domain-containing protein</fullName>
    </submittedName>
</protein>
<dbReference type="PANTHER" id="PTHR30136:SF34">
    <property type="entry name" value="TRANSCRIPTIONAL REGULATOR"/>
    <property type="match status" value="1"/>
</dbReference>
<dbReference type="InterPro" id="IPR005471">
    <property type="entry name" value="Tscrpt_reg_IclR_N"/>
</dbReference>
<evidence type="ECO:0000256" key="3">
    <source>
        <dbReference type="ARBA" id="ARBA00023163"/>
    </source>
</evidence>
<dbReference type="Proteomes" id="UP000593875">
    <property type="component" value="Chromosome"/>
</dbReference>
<gene>
    <name evidence="6" type="ORF">LPB04_18580</name>
</gene>
<dbReference type="InterPro" id="IPR036388">
    <property type="entry name" value="WH-like_DNA-bd_sf"/>
</dbReference>
<dbReference type="InterPro" id="IPR050707">
    <property type="entry name" value="HTH_MetabolicPath_Reg"/>
</dbReference>
<evidence type="ECO:0000259" key="5">
    <source>
        <dbReference type="PROSITE" id="PS51078"/>
    </source>
</evidence>
<sequence length="300" mass="32792">MKRSVEVPQPAEQAAQNAAQHAAPRAGRAVPLAFDVQAQMAAAMEHYKDDPDFVTALARGLAVMMALSEKRRRISIAQVSHVTGIPRAAARRSLHTLTKLGFVAMDEANLFYLRPRILSLSHSYLSASPLAMLSQPILDKLGEEIGESCSLAVLDSDEIVYLARSSASRVISPSLNVGRRIPAYCTSIGRILLAHLPDAQRDAYLRNTRLQAYTEHTVTDREELRTILAQARANGFAFSREQIEPRLSSLAVPVRDAAGQYVAGINVLLQGRPPTPQEAAARYFHPLNEAAKALGHLLLF</sequence>
<dbReference type="GO" id="GO:0003677">
    <property type="term" value="F:DNA binding"/>
    <property type="evidence" value="ECO:0007669"/>
    <property type="project" value="UniProtKB-KW"/>
</dbReference>
<dbReference type="Pfam" id="PF01614">
    <property type="entry name" value="IclR_C"/>
    <property type="match status" value="1"/>
</dbReference>
<evidence type="ECO:0000259" key="4">
    <source>
        <dbReference type="PROSITE" id="PS51077"/>
    </source>
</evidence>
<dbReference type="SUPFAM" id="SSF55781">
    <property type="entry name" value="GAF domain-like"/>
    <property type="match status" value="1"/>
</dbReference>
<feature type="domain" description="HTH iclR-type" evidence="4">
    <location>
        <begin position="54"/>
        <end position="115"/>
    </location>
</feature>
<keyword evidence="7" id="KW-1185">Reference proteome</keyword>
<dbReference type="InterPro" id="IPR036390">
    <property type="entry name" value="WH_DNA-bd_sf"/>
</dbReference>